<keyword evidence="2" id="KW-1185">Reference proteome</keyword>
<reference evidence="1" key="1">
    <citation type="submission" date="2022-10" db="EMBL/GenBank/DDBJ databases">
        <title>Culturing micro-colonial fungi from biological soil crusts in the Mojave desert and describing Neophaeococcomyces mojavensis, and introducing the new genera and species Taxawa tesnikishii.</title>
        <authorList>
            <person name="Kurbessoian T."/>
            <person name="Stajich J.E."/>
        </authorList>
    </citation>
    <scope>NUCLEOTIDE SEQUENCE</scope>
    <source>
        <strain evidence="1">TK_41</strain>
    </source>
</reference>
<dbReference type="AlphaFoldDB" id="A0AA38WYM5"/>
<accession>A0AA38WYM5</accession>
<gene>
    <name evidence="1" type="ORF">H2200_011698</name>
</gene>
<dbReference type="Proteomes" id="UP001172673">
    <property type="component" value="Unassembled WGS sequence"/>
</dbReference>
<name>A0AA38WYM5_9EURO</name>
<dbReference type="EMBL" id="JAPDRK010000021">
    <property type="protein sequence ID" value="KAJ9603512.1"/>
    <property type="molecule type" value="Genomic_DNA"/>
</dbReference>
<evidence type="ECO:0000313" key="1">
    <source>
        <dbReference type="EMBL" id="KAJ9603512.1"/>
    </source>
</evidence>
<evidence type="ECO:0000313" key="2">
    <source>
        <dbReference type="Proteomes" id="UP001172673"/>
    </source>
</evidence>
<proteinExistence type="predicted"/>
<sequence>MINYSPQAMDVVQPQSHHNLYLPPEVIGLVIDCFIPPSGLHISNDPNLQACLNTISSLSRTSCMVRSQVHKAFNRPLNITITNSRECRKRPACSQTLDPRLAKALALPLQMFPEIKITFAPQVQIKPCRRSYEDIRRRGRPVVDEQLLKFRANTICMIRQSNALAFALQNHHALRAGAHLKFLWDGSRGVDQANRNRPFPLWEFHYIEPLMGNWYWVKTRWPGTTYEICFPKKVSTRYISDNDWVELRESPRYMSSFFESLPVPSNPTELVERTWQFFWVDFWAGPWGPVWYFEGSDDQKSASRFIVTLKKITNGREVRYVYTAAKVVAK</sequence>
<protein>
    <submittedName>
        <fullName evidence="1">Uncharacterized protein</fullName>
    </submittedName>
</protein>
<organism evidence="1 2">
    <name type="scientific">Cladophialophora chaetospira</name>
    <dbReference type="NCBI Taxonomy" id="386627"/>
    <lineage>
        <taxon>Eukaryota</taxon>
        <taxon>Fungi</taxon>
        <taxon>Dikarya</taxon>
        <taxon>Ascomycota</taxon>
        <taxon>Pezizomycotina</taxon>
        <taxon>Eurotiomycetes</taxon>
        <taxon>Chaetothyriomycetidae</taxon>
        <taxon>Chaetothyriales</taxon>
        <taxon>Herpotrichiellaceae</taxon>
        <taxon>Cladophialophora</taxon>
    </lineage>
</organism>
<comment type="caution">
    <text evidence="1">The sequence shown here is derived from an EMBL/GenBank/DDBJ whole genome shotgun (WGS) entry which is preliminary data.</text>
</comment>